<evidence type="ECO:0000256" key="1">
    <source>
        <dbReference type="SAM" id="MobiDB-lite"/>
    </source>
</evidence>
<feature type="region of interest" description="Disordered" evidence="1">
    <location>
        <begin position="1"/>
        <end position="20"/>
    </location>
</feature>
<dbReference type="AlphaFoldDB" id="A0A0R3S4L2"/>
<dbReference type="STRING" id="1147741.A0A0R3S4L2"/>
<keyword evidence="2" id="KW-1185">Reference proteome</keyword>
<proteinExistence type="predicted"/>
<evidence type="ECO:0000313" key="2">
    <source>
        <dbReference type="Proteomes" id="UP000050640"/>
    </source>
</evidence>
<dbReference type="WBParaSite" id="EEL_0000973101-mRNA-1">
    <property type="protein sequence ID" value="EEL_0000973101-mRNA-1"/>
    <property type="gene ID" value="EEL_0000973101"/>
</dbReference>
<name>A0A0R3S4L2_9BILA</name>
<dbReference type="Proteomes" id="UP000050640">
    <property type="component" value="Unplaced"/>
</dbReference>
<sequence length="284" mass="32189">MMFCAEKSISSSIGSDSRRNSDTMVRFRSSSEVLFWNSVDSLECELNAVIHRGRFSEVEDGRIREGSSGRFTERVLIDRAFFSDKQIRMEISISQLEKRGKMKYTDLETYLAIHRIIYFTLLNAANGDVIGEADVFYSNLIADGKVNLKLRSYDTNTNILFGVSKRSFHPVGVLHVNFYTDNSVMSCSLRSSTECRHRSSVELSSSYSSTDDRCQHLIKNIDDEELGFSRPFGNVMLASGRTQAYLLSLLAPTVEVRLRQPSIRSAEPLTNNNFYRCTCTSNNP</sequence>
<reference evidence="3" key="1">
    <citation type="submission" date="2017-02" db="UniProtKB">
        <authorList>
            <consortium name="WormBaseParasite"/>
        </authorList>
    </citation>
    <scope>IDENTIFICATION</scope>
</reference>
<protein>
    <submittedName>
        <fullName evidence="3">Uncharacterized protein</fullName>
    </submittedName>
</protein>
<organism evidence="2 3">
    <name type="scientific">Elaeophora elaphi</name>
    <dbReference type="NCBI Taxonomy" id="1147741"/>
    <lineage>
        <taxon>Eukaryota</taxon>
        <taxon>Metazoa</taxon>
        <taxon>Ecdysozoa</taxon>
        <taxon>Nematoda</taxon>
        <taxon>Chromadorea</taxon>
        <taxon>Rhabditida</taxon>
        <taxon>Spirurina</taxon>
        <taxon>Spiruromorpha</taxon>
        <taxon>Filarioidea</taxon>
        <taxon>Onchocercidae</taxon>
        <taxon>Elaeophora</taxon>
    </lineage>
</organism>
<evidence type="ECO:0000313" key="3">
    <source>
        <dbReference type="WBParaSite" id="EEL_0000973101-mRNA-1"/>
    </source>
</evidence>
<accession>A0A0R3S4L2</accession>